<name>A0A0G1YWL7_9BACT</name>
<protein>
    <recommendedName>
        <fullName evidence="3">Transcriptional regulator</fullName>
    </recommendedName>
</protein>
<reference evidence="1 2" key="1">
    <citation type="journal article" date="2015" name="Nature">
        <title>rRNA introns, odd ribosomes, and small enigmatic genomes across a large radiation of phyla.</title>
        <authorList>
            <person name="Brown C.T."/>
            <person name="Hug L.A."/>
            <person name="Thomas B.C."/>
            <person name="Sharon I."/>
            <person name="Castelle C.J."/>
            <person name="Singh A."/>
            <person name="Wilkins M.J."/>
            <person name="Williams K.H."/>
            <person name="Banfield J.F."/>
        </authorList>
    </citation>
    <scope>NUCLEOTIDE SEQUENCE [LARGE SCALE GENOMIC DNA]</scope>
</reference>
<accession>A0A0G1YWL7</accession>
<dbReference type="EMBL" id="LCSD01000004">
    <property type="protein sequence ID" value="KKW47858.1"/>
    <property type="molecule type" value="Genomic_DNA"/>
</dbReference>
<evidence type="ECO:0008006" key="3">
    <source>
        <dbReference type="Google" id="ProtNLM"/>
    </source>
</evidence>
<sequence length="205" mass="24052">MKSKKNLLEQLNNLPHFTKSTVYQLGSQLGLKNSTLNTYISRFVKRKDILPLKNGLYISAKFFADNRSDISYSFYLANILRTPSYVSSWTALQYYNFTTEAIRSITSITSKVTRDYETKAGAFSYQSINRKLFSDYSLVKGKFDFYIASPSKALFDLLYFRTHQFRGVRFEDIIKMVEELRIDIDEMDEAERSNFYEKVKAYLHE</sequence>
<gene>
    <name evidence="1" type="ORF">UY98_C0004G0010</name>
</gene>
<dbReference type="AlphaFoldDB" id="A0A0G1YWL7"/>
<organism evidence="1 2">
    <name type="scientific">Candidatus Kaiserbacteria bacterium GW2011_GWA2_58_9</name>
    <dbReference type="NCBI Taxonomy" id="1618672"/>
    <lineage>
        <taxon>Bacteria</taxon>
        <taxon>Candidatus Kaiseribacteriota</taxon>
    </lineage>
</organism>
<evidence type="ECO:0000313" key="2">
    <source>
        <dbReference type="Proteomes" id="UP000034789"/>
    </source>
</evidence>
<proteinExistence type="predicted"/>
<dbReference type="Proteomes" id="UP000034789">
    <property type="component" value="Unassembled WGS sequence"/>
</dbReference>
<evidence type="ECO:0000313" key="1">
    <source>
        <dbReference type="EMBL" id="KKW47858.1"/>
    </source>
</evidence>
<comment type="caution">
    <text evidence="1">The sequence shown here is derived from an EMBL/GenBank/DDBJ whole genome shotgun (WGS) entry which is preliminary data.</text>
</comment>